<evidence type="ECO:0000256" key="1">
    <source>
        <dbReference type="ARBA" id="ARBA00004141"/>
    </source>
</evidence>
<evidence type="ECO:0000256" key="7">
    <source>
        <dbReference type="SAM" id="Phobius"/>
    </source>
</evidence>
<accession>A0A974S130</accession>
<dbReference type="Pfam" id="PF01226">
    <property type="entry name" value="Form_Nir_trans"/>
    <property type="match status" value="1"/>
</dbReference>
<proteinExistence type="inferred from homology"/>
<reference evidence="8 9" key="1">
    <citation type="submission" date="2021-01" db="EMBL/GenBank/DDBJ databases">
        <title>FDA dAtabase for Regulatory Grade micrObial Sequences (FDA-ARGOS): Supporting development and validation of Infectious Disease Dx tests.</title>
        <authorList>
            <person name="Nelson B."/>
            <person name="Plummer A."/>
            <person name="Tallon L."/>
            <person name="Sadzewicz L."/>
            <person name="Zhao X."/>
            <person name="Boylan J."/>
            <person name="Ott S."/>
            <person name="Bowen H."/>
            <person name="Vavikolanu K."/>
            <person name="Mehta A."/>
            <person name="Aluvathingal J."/>
            <person name="Nadendla S."/>
            <person name="Myers T."/>
            <person name="Yan Y."/>
            <person name="Sichtig H."/>
        </authorList>
    </citation>
    <scope>NUCLEOTIDE SEQUENCE [LARGE SCALE GENOMIC DNA]</scope>
    <source>
        <strain evidence="8 9">FDAARGOS_1161</strain>
    </source>
</reference>
<evidence type="ECO:0000256" key="6">
    <source>
        <dbReference type="ARBA" id="ARBA00049660"/>
    </source>
</evidence>
<keyword evidence="4 7" id="KW-1133">Transmembrane helix</keyword>
<keyword evidence="2" id="KW-0813">Transport</keyword>
<feature type="transmembrane region" description="Helical" evidence="7">
    <location>
        <begin position="21"/>
        <end position="43"/>
    </location>
</feature>
<dbReference type="RefSeq" id="WP_051387299.1">
    <property type="nucleotide sequence ID" value="NZ_CP068053.1"/>
</dbReference>
<dbReference type="Gene3D" id="1.20.1080.10">
    <property type="entry name" value="Glycerol uptake facilitator protein"/>
    <property type="match status" value="1"/>
</dbReference>
<evidence type="ECO:0000256" key="5">
    <source>
        <dbReference type="ARBA" id="ARBA00023136"/>
    </source>
</evidence>
<evidence type="ECO:0000256" key="2">
    <source>
        <dbReference type="ARBA" id="ARBA00022448"/>
    </source>
</evidence>
<keyword evidence="3 7" id="KW-0812">Transmembrane</keyword>
<dbReference type="EMBL" id="CP068053">
    <property type="protein sequence ID" value="QQT01033.1"/>
    <property type="molecule type" value="Genomic_DNA"/>
</dbReference>
<keyword evidence="5 7" id="KW-0472">Membrane</keyword>
<dbReference type="FunFam" id="1.20.1080.10:FF:000011">
    <property type="entry name" value="Formate family transporter"/>
    <property type="match status" value="1"/>
</dbReference>
<keyword evidence="9" id="KW-1185">Reference proteome</keyword>
<feature type="transmembrane region" description="Helical" evidence="7">
    <location>
        <begin position="227"/>
        <end position="251"/>
    </location>
</feature>
<name>A0A974S130_PERPY</name>
<dbReference type="Proteomes" id="UP000595254">
    <property type="component" value="Chromosome"/>
</dbReference>
<dbReference type="PANTHER" id="PTHR30520:SF6">
    <property type="entry name" value="FORMATE_NITRATE FAMILY TRANSPORTER (EUROFUNG)"/>
    <property type="match status" value="1"/>
</dbReference>
<comment type="subcellular location">
    <subcellularLocation>
        <location evidence="1">Membrane</location>
        <topology evidence="1">Multi-pass membrane protein</topology>
    </subcellularLocation>
</comment>
<dbReference type="NCBIfam" id="TIGR00790">
    <property type="entry name" value="fnt"/>
    <property type="match status" value="1"/>
</dbReference>
<evidence type="ECO:0000313" key="8">
    <source>
        <dbReference type="EMBL" id="QQT01033.1"/>
    </source>
</evidence>
<dbReference type="GO" id="GO:0015499">
    <property type="term" value="F:formate transmembrane transporter activity"/>
    <property type="evidence" value="ECO:0007669"/>
    <property type="project" value="TreeGrafter"/>
</dbReference>
<comment type="similarity">
    <text evidence="6">Belongs to the FNT transporter (TC 1.A.16) family.</text>
</comment>
<feature type="transmembrane region" description="Helical" evidence="7">
    <location>
        <begin position="63"/>
        <end position="84"/>
    </location>
</feature>
<sequence>MGFQSPQQISQIAADNGVKKASFSLTAMLILGFLGGAFISIGYLLSIRITAGLPPEWATLGNLIGGAVFPIGLILVVIAGGELVTGNMMTVAMGFFTKRVTLSKLMSNWIIITVANFVGALFVAYVFGHLVGLTETEPYLHKTIATAQGKVDASFIQVLLSGIGCNWLVGLAIWMGYSAEDISGKIIGIWFPIMAFVAIGFQHVVANMFVIPAAIFAGSGISWGDYFANFVPVFIGNVIGGAIFVSAAYWASYLKNAPLSQGATNQKKKAS</sequence>
<organism evidence="8 9">
    <name type="scientific">Peribacillus psychrosaccharolyticus</name>
    <name type="common">Bacillus psychrosaccharolyticus</name>
    <dbReference type="NCBI Taxonomy" id="1407"/>
    <lineage>
        <taxon>Bacteria</taxon>
        <taxon>Bacillati</taxon>
        <taxon>Bacillota</taxon>
        <taxon>Bacilli</taxon>
        <taxon>Bacillales</taxon>
        <taxon>Bacillaceae</taxon>
        <taxon>Peribacillus</taxon>
    </lineage>
</organism>
<dbReference type="KEGG" id="ppsr:I6J18_03770"/>
<feature type="transmembrane region" description="Helical" evidence="7">
    <location>
        <begin position="189"/>
        <end position="215"/>
    </location>
</feature>
<dbReference type="InterPro" id="IPR023271">
    <property type="entry name" value="Aquaporin-like"/>
</dbReference>
<dbReference type="PANTHER" id="PTHR30520">
    <property type="entry name" value="FORMATE TRANSPORTER-RELATED"/>
    <property type="match status" value="1"/>
</dbReference>
<gene>
    <name evidence="8" type="ORF">I6J18_03770</name>
</gene>
<evidence type="ECO:0000256" key="3">
    <source>
        <dbReference type="ARBA" id="ARBA00022692"/>
    </source>
</evidence>
<feature type="transmembrane region" description="Helical" evidence="7">
    <location>
        <begin position="155"/>
        <end position="177"/>
    </location>
</feature>
<evidence type="ECO:0000313" key="9">
    <source>
        <dbReference type="Proteomes" id="UP000595254"/>
    </source>
</evidence>
<dbReference type="InterPro" id="IPR000292">
    <property type="entry name" value="For/NO2_transpt"/>
</dbReference>
<evidence type="ECO:0000256" key="4">
    <source>
        <dbReference type="ARBA" id="ARBA00022989"/>
    </source>
</evidence>
<dbReference type="GO" id="GO:0005886">
    <property type="term" value="C:plasma membrane"/>
    <property type="evidence" value="ECO:0007669"/>
    <property type="project" value="TreeGrafter"/>
</dbReference>
<protein>
    <submittedName>
        <fullName evidence="8">Formate/nitrite transporter family protein</fullName>
    </submittedName>
</protein>
<feature type="transmembrane region" description="Helical" evidence="7">
    <location>
        <begin position="105"/>
        <end position="127"/>
    </location>
</feature>
<dbReference type="AlphaFoldDB" id="A0A974S130"/>